<reference evidence="1" key="1">
    <citation type="submission" date="2014-11" db="EMBL/GenBank/DDBJ databases">
        <authorList>
            <person name="Amaro Gonzalez C."/>
        </authorList>
    </citation>
    <scope>NUCLEOTIDE SEQUENCE</scope>
</reference>
<proteinExistence type="predicted"/>
<protein>
    <submittedName>
        <fullName evidence="1">Uncharacterized protein</fullName>
    </submittedName>
</protein>
<evidence type="ECO:0000313" key="1">
    <source>
        <dbReference type="EMBL" id="JAH37505.1"/>
    </source>
</evidence>
<accession>A0A0E9S9Z6</accession>
<sequence length="25" mass="3063">MPDKTLNEIYLLYLNYTSHYITDIK</sequence>
<dbReference type="EMBL" id="GBXM01071072">
    <property type="protein sequence ID" value="JAH37505.1"/>
    <property type="molecule type" value="Transcribed_RNA"/>
</dbReference>
<name>A0A0E9S9Z6_ANGAN</name>
<reference evidence="1" key="2">
    <citation type="journal article" date="2015" name="Fish Shellfish Immunol.">
        <title>Early steps in the European eel (Anguilla anguilla)-Vibrio vulnificus interaction in the gills: Role of the RtxA13 toxin.</title>
        <authorList>
            <person name="Callol A."/>
            <person name="Pajuelo D."/>
            <person name="Ebbesson L."/>
            <person name="Teles M."/>
            <person name="MacKenzie S."/>
            <person name="Amaro C."/>
        </authorList>
    </citation>
    <scope>NUCLEOTIDE SEQUENCE</scope>
</reference>
<dbReference type="AlphaFoldDB" id="A0A0E9S9Z6"/>
<organism evidence="1">
    <name type="scientific">Anguilla anguilla</name>
    <name type="common">European freshwater eel</name>
    <name type="synonym">Muraena anguilla</name>
    <dbReference type="NCBI Taxonomy" id="7936"/>
    <lineage>
        <taxon>Eukaryota</taxon>
        <taxon>Metazoa</taxon>
        <taxon>Chordata</taxon>
        <taxon>Craniata</taxon>
        <taxon>Vertebrata</taxon>
        <taxon>Euteleostomi</taxon>
        <taxon>Actinopterygii</taxon>
        <taxon>Neopterygii</taxon>
        <taxon>Teleostei</taxon>
        <taxon>Anguilliformes</taxon>
        <taxon>Anguillidae</taxon>
        <taxon>Anguilla</taxon>
    </lineage>
</organism>